<dbReference type="NCBIfam" id="NF003611">
    <property type="entry name" value="PRK05257.3-2"/>
    <property type="match status" value="1"/>
</dbReference>
<accession>A0ABX7YYB6</accession>
<dbReference type="PANTHER" id="PTHR43104:SF2">
    <property type="entry name" value="L-2-HYDROXYGLUTARATE DEHYDROGENASE, MITOCHONDRIAL"/>
    <property type="match status" value="1"/>
</dbReference>
<evidence type="ECO:0000256" key="1">
    <source>
        <dbReference type="ARBA" id="ARBA00001139"/>
    </source>
</evidence>
<organism evidence="10 11">
    <name type="scientific">Shewanella yunxiaonensis</name>
    <dbReference type="NCBI Taxonomy" id="2829809"/>
    <lineage>
        <taxon>Bacteria</taxon>
        <taxon>Pseudomonadati</taxon>
        <taxon>Pseudomonadota</taxon>
        <taxon>Gammaproteobacteria</taxon>
        <taxon>Alteromonadales</taxon>
        <taxon>Shewanellaceae</taxon>
        <taxon>Shewanella</taxon>
    </lineage>
</organism>
<dbReference type="EC" id="1.1.5.4" evidence="9"/>
<dbReference type="HAMAP" id="MF_00212">
    <property type="entry name" value="MQO"/>
    <property type="match status" value="1"/>
</dbReference>
<dbReference type="NCBIfam" id="NF003605">
    <property type="entry name" value="PRK05257.1-4"/>
    <property type="match status" value="1"/>
</dbReference>
<evidence type="ECO:0000256" key="8">
    <source>
        <dbReference type="ARBA" id="ARBA00023002"/>
    </source>
</evidence>
<evidence type="ECO:0000256" key="5">
    <source>
        <dbReference type="ARBA" id="ARBA00022532"/>
    </source>
</evidence>
<comment type="catalytic activity">
    <reaction evidence="1 9">
        <text>(S)-malate + a quinone = a quinol + oxaloacetate</text>
        <dbReference type="Rhea" id="RHEA:46012"/>
        <dbReference type="ChEBI" id="CHEBI:15589"/>
        <dbReference type="ChEBI" id="CHEBI:16452"/>
        <dbReference type="ChEBI" id="CHEBI:24646"/>
        <dbReference type="ChEBI" id="CHEBI:132124"/>
        <dbReference type="EC" id="1.1.5.4"/>
    </reaction>
</comment>
<keyword evidence="6 9" id="KW-0285">Flavoprotein</keyword>
<comment type="pathway">
    <text evidence="3 9">Carbohydrate metabolism; tricarboxylic acid cycle; oxaloacetate from (S)-malate (quinone route): step 1/1.</text>
</comment>
<dbReference type="NCBIfam" id="NF009875">
    <property type="entry name" value="PRK13339.1"/>
    <property type="match status" value="1"/>
</dbReference>
<protein>
    <recommendedName>
        <fullName evidence="9">Probable malate:quinone oxidoreductase</fullName>
        <ecNumber evidence="9">1.1.5.4</ecNumber>
    </recommendedName>
    <alternativeName>
        <fullName evidence="9">MQO</fullName>
    </alternativeName>
    <alternativeName>
        <fullName evidence="9">Malate dehydrogenase [quinone]</fullName>
    </alternativeName>
</protein>
<sequence length="540" mass="59827">MLLTPLVSSGAPSKANATEETPVDVLLIGGGIMSATLGTFLQTLEPNWSMTMIERLDGVAKESSNGWNNAGTGHSALMELNYTPQQADGTVNIQKAIDINEAFQISRQFWAYQVSQNVLQKPHTFINSEAHISFVWGDTNVNFLRARYQALQSSTLFSGMEYSEDHEQIRKWAPLVMHGRDPSQKVAATRTDNGTDVNFGEITRQLIASLQKKPNFDLQLNTEVRDLQRNSDNSWTVTVADTKDHANKRKIRARFVFIGAGGAALRLLQKSGIPQAKDYAGFPVGGQFLVTENEDVVKLHSAKVYGRAEVGAPPMSVPHLDTRVLEGKKVLLFGPFATFSTRFLKNGSLLDLLKSTNKSNLMPMIRVGLDNFDLVKYLINQVRLSEDDRYEALKQYYPDAVKADWKLWTAGQRVQIIKRDPHKGGVLRLGTEVVSDELGTIAALLGASPGASTAAPIMLQLLKKVFPERVASLEWQSKLQQIIPSYGKRLDGDIEAIEHELAYTSQLLQLRRQAPCSVINIPEPDHSFMLPANNMADIAL</sequence>
<reference evidence="10 11" key="1">
    <citation type="submission" date="2021-04" db="EMBL/GenBank/DDBJ databases">
        <title>Novel species identification of genus Shewanella.</title>
        <authorList>
            <person name="Liu G."/>
        </authorList>
    </citation>
    <scope>NUCLEOTIDE SEQUENCE [LARGE SCALE GENOMIC DNA]</scope>
    <source>
        <strain evidence="10 11">FJAT-54481</strain>
    </source>
</reference>
<evidence type="ECO:0000256" key="4">
    <source>
        <dbReference type="ARBA" id="ARBA00006389"/>
    </source>
</evidence>
<dbReference type="NCBIfam" id="TIGR01320">
    <property type="entry name" value="mal_quin_oxido"/>
    <property type="match status" value="1"/>
</dbReference>
<dbReference type="SUPFAM" id="SSF51905">
    <property type="entry name" value="FAD/NAD(P)-binding domain"/>
    <property type="match status" value="1"/>
</dbReference>
<dbReference type="GO" id="GO:0008924">
    <property type="term" value="F:L-malate dehydrogenase (quinone) activity"/>
    <property type="evidence" value="ECO:0007669"/>
    <property type="project" value="UniProtKB-EC"/>
</dbReference>
<dbReference type="PANTHER" id="PTHR43104">
    <property type="entry name" value="L-2-HYDROXYGLUTARATE DEHYDROGENASE, MITOCHONDRIAL"/>
    <property type="match status" value="1"/>
</dbReference>
<evidence type="ECO:0000256" key="2">
    <source>
        <dbReference type="ARBA" id="ARBA00001974"/>
    </source>
</evidence>
<name>A0ABX7YYB6_9GAMM</name>
<evidence type="ECO:0000256" key="6">
    <source>
        <dbReference type="ARBA" id="ARBA00022630"/>
    </source>
</evidence>
<gene>
    <name evidence="9 10" type="primary">mqo</name>
    <name evidence="10" type="ORF">KDN34_07530</name>
</gene>
<dbReference type="RefSeq" id="WP_212596266.1">
    <property type="nucleotide sequence ID" value="NZ_CP073587.1"/>
</dbReference>
<keyword evidence="11" id="KW-1185">Reference proteome</keyword>
<evidence type="ECO:0000313" key="11">
    <source>
        <dbReference type="Proteomes" id="UP000679575"/>
    </source>
</evidence>
<dbReference type="InterPro" id="IPR006231">
    <property type="entry name" value="MQO"/>
</dbReference>
<keyword evidence="8 9" id="KW-0560">Oxidoreductase</keyword>
<dbReference type="NCBIfam" id="NF003606">
    <property type="entry name" value="PRK05257.2-1"/>
    <property type="match status" value="1"/>
</dbReference>
<keyword evidence="5 9" id="KW-0816">Tricarboxylic acid cycle</keyword>
<comment type="similarity">
    <text evidence="4 9">Belongs to the MQO family.</text>
</comment>
<dbReference type="Gene3D" id="3.50.50.60">
    <property type="entry name" value="FAD/NAD(P)-binding domain"/>
    <property type="match status" value="1"/>
</dbReference>
<evidence type="ECO:0000256" key="3">
    <source>
        <dbReference type="ARBA" id="ARBA00005012"/>
    </source>
</evidence>
<dbReference type="NCBIfam" id="NF003603">
    <property type="entry name" value="PRK05257.1-1"/>
    <property type="match status" value="1"/>
</dbReference>
<comment type="cofactor">
    <cofactor evidence="2 9">
        <name>FAD</name>
        <dbReference type="ChEBI" id="CHEBI:57692"/>
    </cofactor>
</comment>
<evidence type="ECO:0000256" key="7">
    <source>
        <dbReference type="ARBA" id="ARBA00022827"/>
    </source>
</evidence>
<evidence type="ECO:0000256" key="9">
    <source>
        <dbReference type="HAMAP-Rule" id="MF_00212"/>
    </source>
</evidence>
<dbReference type="InterPro" id="IPR036188">
    <property type="entry name" value="FAD/NAD-bd_sf"/>
</dbReference>
<evidence type="ECO:0000313" key="10">
    <source>
        <dbReference type="EMBL" id="QUN07264.1"/>
    </source>
</evidence>
<dbReference type="EMBL" id="CP073587">
    <property type="protein sequence ID" value="QUN07264.1"/>
    <property type="molecule type" value="Genomic_DNA"/>
</dbReference>
<keyword evidence="7 9" id="KW-0274">FAD</keyword>
<dbReference type="Proteomes" id="UP000679575">
    <property type="component" value="Chromosome"/>
</dbReference>
<proteinExistence type="inferred from homology"/>
<dbReference type="Pfam" id="PF06039">
    <property type="entry name" value="Mqo"/>
    <property type="match status" value="1"/>
</dbReference>